<dbReference type="NCBIfam" id="NF002231">
    <property type="entry name" value="PRK01130.1"/>
    <property type="match status" value="1"/>
</dbReference>
<dbReference type="RefSeq" id="WP_168569045.1">
    <property type="nucleotide sequence ID" value="NZ_CP051167.1"/>
</dbReference>
<dbReference type="KEGG" id="oxy:HCG48_10070"/>
<comment type="function">
    <text evidence="2">Converts N-acetylmannosamine-6-phosphate (ManNAc-6-P) to N-acetylglucosamine-6-phosphate (GlcNAc-6-P).</text>
</comment>
<keyword evidence="6" id="KW-0413">Isomerase</keyword>
<organism evidence="8 9">
    <name type="scientific">Oxynema aestuarii AP17</name>
    <dbReference type="NCBI Taxonomy" id="2064643"/>
    <lineage>
        <taxon>Bacteria</taxon>
        <taxon>Bacillati</taxon>
        <taxon>Cyanobacteriota</taxon>
        <taxon>Cyanophyceae</taxon>
        <taxon>Oscillatoriophycideae</taxon>
        <taxon>Oscillatoriales</taxon>
        <taxon>Oscillatoriaceae</taxon>
        <taxon>Oxynema</taxon>
        <taxon>Oxynema aestuarii</taxon>
    </lineage>
</organism>
<comment type="similarity">
    <text evidence="4">Belongs to the NanE family.</text>
</comment>
<proteinExistence type="inferred from homology"/>
<gene>
    <name evidence="8" type="ORF">HCG48_10070</name>
</gene>
<dbReference type="AlphaFoldDB" id="A0A6H1TY96"/>
<dbReference type="PANTHER" id="PTHR36204:SF1">
    <property type="entry name" value="N-ACETYLMANNOSAMINE-6-PHOSPHATE 2-EPIMERASE-RELATED"/>
    <property type="match status" value="1"/>
</dbReference>
<evidence type="ECO:0000256" key="4">
    <source>
        <dbReference type="ARBA" id="ARBA00007439"/>
    </source>
</evidence>
<evidence type="ECO:0000256" key="3">
    <source>
        <dbReference type="ARBA" id="ARBA00005081"/>
    </source>
</evidence>
<dbReference type="GO" id="GO:0005829">
    <property type="term" value="C:cytosol"/>
    <property type="evidence" value="ECO:0007669"/>
    <property type="project" value="TreeGrafter"/>
</dbReference>
<dbReference type="UniPathway" id="UPA00629">
    <property type="reaction ID" value="UER00682"/>
</dbReference>
<dbReference type="Pfam" id="PF04131">
    <property type="entry name" value="NanE"/>
    <property type="match status" value="1"/>
</dbReference>
<evidence type="ECO:0000313" key="9">
    <source>
        <dbReference type="Proteomes" id="UP000500857"/>
    </source>
</evidence>
<keyword evidence="9" id="KW-1185">Reference proteome</keyword>
<dbReference type="CDD" id="cd04729">
    <property type="entry name" value="NanE"/>
    <property type="match status" value="1"/>
</dbReference>
<comment type="pathway">
    <text evidence="3">Amino-sugar metabolism; N-acetylneuraminate degradation; D-fructose 6-phosphate from N-acetylneuraminate: step 3/5.</text>
</comment>
<evidence type="ECO:0000256" key="5">
    <source>
        <dbReference type="ARBA" id="ARBA00013180"/>
    </source>
</evidence>
<dbReference type="Gene3D" id="3.20.20.70">
    <property type="entry name" value="Aldolase class I"/>
    <property type="match status" value="1"/>
</dbReference>
<dbReference type="Proteomes" id="UP000500857">
    <property type="component" value="Chromosome"/>
</dbReference>
<dbReference type="SUPFAM" id="SSF51366">
    <property type="entry name" value="Ribulose-phoshate binding barrel"/>
    <property type="match status" value="1"/>
</dbReference>
<evidence type="ECO:0000313" key="8">
    <source>
        <dbReference type="EMBL" id="QIZ70890.1"/>
    </source>
</evidence>
<reference evidence="8 9" key="1">
    <citation type="submission" date="2020-04" db="EMBL/GenBank/DDBJ databases">
        <authorList>
            <person name="Basu S."/>
            <person name="Maruthanayagam V."/>
            <person name="Chakraborty S."/>
            <person name="Pramanik A."/>
            <person name="Mukherjee J."/>
            <person name="Brink B."/>
        </authorList>
    </citation>
    <scope>NUCLEOTIDE SEQUENCE [LARGE SCALE GENOMIC DNA]</scope>
    <source>
        <strain evidence="8 9">AP17</strain>
    </source>
</reference>
<dbReference type="GO" id="GO:0047465">
    <property type="term" value="F:N-acylglucosamine-6-phosphate 2-epimerase activity"/>
    <property type="evidence" value="ECO:0007669"/>
    <property type="project" value="UniProtKB-EC"/>
</dbReference>
<evidence type="ECO:0000256" key="6">
    <source>
        <dbReference type="ARBA" id="ARBA00023235"/>
    </source>
</evidence>
<evidence type="ECO:0000256" key="7">
    <source>
        <dbReference type="ARBA" id="ARBA00023277"/>
    </source>
</evidence>
<name>A0A6H1TY96_9CYAN</name>
<dbReference type="InterPro" id="IPR007260">
    <property type="entry name" value="NanE"/>
</dbReference>
<dbReference type="GO" id="GO:0019262">
    <property type="term" value="P:N-acetylneuraminate catabolic process"/>
    <property type="evidence" value="ECO:0007669"/>
    <property type="project" value="UniProtKB-UniPathway"/>
</dbReference>
<dbReference type="InterPro" id="IPR011060">
    <property type="entry name" value="RibuloseP-bd_barrel"/>
</dbReference>
<dbReference type="PANTHER" id="PTHR36204">
    <property type="entry name" value="N-ACETYLMANNOSAMINE-6-PHOSPHATE 2-EPIMERASE-RELATED"/>
    <property type="match status" value="1"/>
</dbReference>
<dbReference type="InterPro" id="IPR013785">
    <property type="entry name" value="Aldolase_TIM"/>
</dbReference>
<dbReference type="GO" id="GO:0006053">
    <property type="term" value="P:N-acetylmannosamine catabolic process"/>
    <property type="evidence" value="ECO:0007669"/>
    <property type="project" value="TreeGrafter"/>
</dbReference>
<dbReference type="EMBL" id="CP051167">
    <property type="protein sequence ID" value="QIZ70890.1"/>
    <property type="molecule type" value="Genomic_DNA"/>
</dbReference>
<comment type="catalytic activity">
    <reaction evidence="1">
        <text>an N-acyl-D-glucosamine 6-phosphate = an N-acyl-D-mannosamine 6-phosphate</text>
        <dbReference type="Rhea" id="RHEA:23932"/>
        <dbReference type="ChEBI" id="CHEBI:57599"/>
        <dbReference type="ChEBI" id="CHEBI:57666"/>
        <dbReference type="EC" id="5.1.3.9"/>
    </reaction>
</comment>
<dbReference type="EC" id="5.1.3.9" evidence="5"/>
<keyword evidence="7" id="KW-0119">Carbohydrate metabolism</keyword>
<evidence type="ECO:0000256" key="2">
    <source>
        <dbReference type="ARBA" id="ARBA00002147"/>
    </source>
</evidence>
<sequence>MSSPVRLLEGLIVSCQSPADSPLNDPGIIAAMARAAVNCGADGVRVDTPDRVAAVRQRLGPDIPMIGLWKQTIPGFEVYITPQFQHARAIADSGADIIAIDATVRPRPDGETVPGLIARIHDELGKAVMADVDTLEAAIVAAEAGADFVGTTLYGYTAATRHRTPPGFDLLAQLIQKLDCPVICEGGIASPEMAKRALDMGADAVVVGTDITGIDLKVQAYRRML</sequence>
<evidence type="ECO:0000256" key="1">
    <source>
        <dbReference type="ARBA" id="ARBA00000056"/>
    </source>
</evidence>
<protein>
    <recommendedName>
        <fullName evidence="5">N-acylglucosamine-6-phosphate 2-epimerase</fullName>
        <ecNumber evidence="5">5.1.3.9</ecNumber>
    </recommendedName>
</protein>
<accession>A0A6H1TY96</accession>